<dbReference type="AlphaFoldDB" id="A0A1W6YTJ3"/>
<dbReference type="PIRSF" id="PIRSF017082">
    <property type="entry name" value="YflP"/>
    <property type="match status" value="1"/>
</dbReference>
<evidence type="ECO:0000313" key="3">
    <source>
        <dbReference type="EMBL" id="ARP84415.1"/>
    </source>
</evidence>
<gene>
    <name evidence="3" type="ORF">CAL12_07670</name>
</gene>
<keyword evidence="4" id="KW-1185">Reference proteome</keyword>
<reference evidence="3 4" key="1">
    <citation type="submission" date="2017-05" db="EMBL/GenBank/DDBJ databases">
        <title>Complete and WGS of Bordetella genogroups.</title>
        <authorList>
            <person name="Spilker T."/>
            <person name="LiPuma J."/>
        </authorList>
    </citation>
    <scope>NUCLEOTIDE SEQUENCE [LARGE SCALE GENOMIC DNA]</scope>
    <source>
        <strain evidence="3 4">AU19157</strain>
    </source>
</reference>
<proteinExistence type="inferred from homology"/>
<dbReference type="Pfam" id="PF03401">
    <property type="entry name" value="TctC"/>
    <property type="match status" value="1"/>
</dbReference>
<dbReference type="PANTHER" id="PTHR42928:SF5">
    <property type="entry name" value="BLR1237 PROTEIN"/>
    <property type="match status" value="1"/>
</dbReference>
<evidence type="ECO:0000256" key="2">
    <source>
        <dbReference type="SAM" id="SignalP"/>
    </source>
</evidence>
<dbReference type="InterPro" id="IPR005064">
    <property type="entry name" value="BUG"/>
</dbReference>
<sequence length="320" mass="33141">MAFAGTIVCVAGAMQPASAAGYPDRPIRLITPFPPGGGSDVVARIIGEKLGSLLGQGVIIENKAGAGGSLGTAFVARAAPDGYTLVLGSTATHAINPSLYKDLGYDPIKDFAPVSPVASTPLLLMVNASVPANNVGELIALAKKRGASNEMTFASAGTGSAQHLGGELFKMMTGTRIMHVPYKGAGPALVDLMAGQVDMDFDTMGSALPQAGSPKLKVLGISSLSRNPALPKVPAIAESVPGYEMITWYGLFAPRGTPPEVVERLNAAVKQALDAKDVRDKFATLAIEPTWSSSADFAALVDRDVPKWRKVIEQSGAKVD</sequence>
<dbReference type="Proteomes" id="UP000194151">
    <property type="component" value="Chromosome"/>
</dbReference>
<evidence type="ECO:0000256" key="1">
    <source>
        <dbReference type="ARBA" id="ARBA00006987"/>
    </source>
</evidence>
<evidence type="ECO:0008006" key="5">
    <source>
        <dbReference type="Google" id="ProtNLM"/>
    </source>
</evidence>
<evidence type="ECO:0000313" key="4">
    <source>
        <dbReference type="Proteomes" id="UP000194151"/>
    </source>
</evidence>
<dbReference type="STRING" id="1416806.CAL12_07670"/>
<keyword evidence="2" id="KW-0732">Signal</keyword>
<dbReference type="Gene3D" id="3.40.190.150">
    <property type="entry name" value="Bordetella uptake gene, domain 1"/>
    <property type="match status" value="1"/>
</dbReference>
<organism evidence="3 4">
    <name type="scientific">Bordetella genomosp. 8</name>
    <dbReference type="NCBI Taxonomy" id="1416806"/>
    <lineage>
        <taxon>Bacteria</taxon>
        <taxon>Pseudomonadati</taxon>
        <taxon>Pseudomonadota</taxon>
        <taxon>Betaproteobacteria</taxon>
        <taxon>Burkholderiales</taxon>
        <taxon>Alcaligenaceae</taxon>
        <taxon>Bordetella</taxon>
    </lineage>
</organism>
<dbReference type="SUPFAM" id="SSF53850">
    <property type="entry name" value="Periplasmic binding protein-like II"/>
    <property type="match status" value="1"/>
</dbReference>
<feature type="signal peptide" evidence="2">
    <location>
        <begin position="1"/>
        <end position="19"/>
    </location>
</feature>
<feature type="chain" id="PRO_5013026623" description="LacI family transcriptional regulator" evidence="2">
    <location>
        <begin position="20"/>
        <end position="320"/>
    </location>
</feature>
<dbReference type="EMBL" id="CP021108">
    <property type="protein sequence ID" value="ARP84415.1"/>
    <property type="molecule type" value="Genomic_DNA"/>
</dbReference>
<dbReference type="InterPro" id="IPR042100">
    <property type="entry name" value="Bug_dom1"/>
</dbReference>
<dbReference type="KEGG" id="bgv:CAL12_07670"/>
<accession>A0A1W6YTJ3</accession>
<dbReference type="CDD" id="cd13578">
    <property type="entry name" value="PBP2_Bug27"/>
    <property type="match status" value="1"/>
</dbReference>
<name>A0A1W6YTJ3_9BORD</name>
<dbReference type="Gene3D" id="3.40.190.10">
    <property type="entry name" value="Periplasmic binding protein-like II"/>
    <property type="match status" value="1"/>
</dbReference>
<comment type="similarity">
    <text evidence="1">Belongs to the UPF0065 (bug) family.</text>
</comment>
<dbReference type="PANTHER" id="PTHR42928">
    <property type="entry name" value="TRICARBOXYLATE-BINDING PROTEIN"/>
    <property type="match status" value="1"/>
</dbReference>
<protein>
    <recommendedName>
        <fullName evidence="5">LacI family transcriptional regulator</fullName>
    </recommendedName>
</protein>